<comment type="caution">
    <text evidence="2">The sequence shown here is derived from an EMBL/GenBank/DDBJ whole genome shotgun (WGS) entry which is preliminary data.</text>
</comment>
<name>A0A8X6WWS5_9ARAC</name>
<evidence type="ECO:0000313" key="2">
    <source>
        <dbReference type="EMBL" id="GFY41849.1"/>
    </source>
</evidence>
<dbReference type="AlphaFoldDB" id="A0A8X6WWS5"/>
<feature type="compositionally biased region" description="Polar residues" evidence="1">
    <location>
        <begin position="113"/>
        <end position="132"/>
    </location>
</feature>
<evidence type="ECO:0000313" key="3">
    <source>
        <dbReference type="Proteomes" id="UP000886998"/>
    </source>
</evidence>
<feature type="region of interest" description="Disordered" evidence="1">
    <location>
        <begin position="107"/>
        <end position="141"/>
    </location>
</feature>
<dbReference type="Proteomes" id="UP000886998">
    <property type="component" value="Unassembled WGS sequence"/>
</dbReference>
<reference evidence="2" key="1">
    <citation type="submission" date="2020-08" db="EMBL/GenBank/DDBJ databases">
        <title>Multicomponent nature underlies the extraordinary mechanical properties of spider dragline silk.</title>
        <authorList>
            <person name="Kono N."/>
            <person name="Nakamura H."/>
            <person name="Mori M."/>
            <person name="Yoshida Y."/>
            <person name="Ohtoshi R."/>
            <person name="Malay A.D."/>
            <person name="Moran D.A.P."/>
            <person name="Tomita M."/>
            <person name="Numata K."/>
            <person name="Arakawa K."/>
        </authorList>
    </citation>
    <scope>NUCLEOTIDE SEQUENCE</scope>
</reference>
<proteinExistence type="predicted"/>
<dbReference type="EMBL" id="BMAV01002712">
    <property type="protein sequence ID" value="GFY41849.1"/>
    <property type="molecule type" value="Genomic_DNA"/>
</dbReference>
<evidence type="ECO:0000256" key="1">
    <source>
        <dbReference type="SAM" id="MobiDB-lite"/>
    </source>
</evidence>
<organism evidence="2 3">
    <name type="scientific">Trichonephila inaurata madagascariensis</name>
    <dbReference type="NCBI Taxonomy" id="2747483"/>
    <lineage>
        <taxon>Eukaryota</taxon>
        <taxon>Metazoa</taxon>
        <taxon>Ecdysozoa</taxon>
        <taxon>Arthropoda</taxon>
        <taxon>Chelicerata</taxon>
        <taxon>Arachnida</taxon>
        <taxon>Araneae</taxon>
        <taxon>Araneomorphae</taxon>
        <taxon>Entelegynae</taxon>
        <taxon>Araneoidea</taxon>
        <taxon>Nephilidae</taxon>
        <taxon>Trichonephila</taxon>
        <taxon>Trichonephila inaurata</taxon>
    </lineage>
</organism>
<keyword evidence="3" id="KW-1185">Reference proteome</keyword>
<gene>
    <name evidence="2" type="ORF">TNIN_478811</name>
</gene>
<protein>
    <submittedName>
        <fullName evidence="2">Uncharacterized protein</fullName>
    </submittedName>
</protein>
<accession>A0A8X6WWS5</accession>
<sequence length="158" mass="17878">MANLPTDMELKLALSLRNSTRTPSPQSQLTPCEQLKFNKAQLAKMETSRKCKQACVDALQQMPDHYPEEPFFVRALTELQDVEETMAIVISDIDSYDLCTIPGCPQHEKKPINSPTKLTQSTPKISNQTNNPGKRKDNSTFALSPFKKNLTQNYVRYS</sequence>